<reference evidence="3" key="1">
    <citation type="journal article" date="2023" name="Access Microbiol">
        <title>De-novo genome assembly for Akanthomyces muscarius, a biocontrol agent of insect agricultural pests.</title>
        <authorList>
            <person name="Erdos Z."/>
            <person name="Studholme D.J."/>
            <person name="Raymond B."/>
            <person name="Sharma M."/>
        </authorList>
    </citation>
    <scope>NUCLEOTIDE SEQUENCE</scope>
    <source>
        <strain evidence="3">Ve6</strain>
    </source>
</reference>
<gene>
    <name evidence="3" type="ORF">LMH87_007643</name>
</gene>
<feature type="domain" description="NACHT" evidence="2">
    <location>
        <begin position="68"/>
        <end position="214"/>
    </location>
</feature>
<dbReference type="KEGG" id="amus:LMH87_007643"/>
<dbReference type="PROSITE" id="PS50837">
    <property type="entry name" value="NACHT"/>
    <property type="match status" value="1"/>
</dbReference>
<evidence type="ECO:0000313" key="4">
    <source>
        <dbReference type="Proteomes" id="UP001144673"/>
    </source>
</evidence>
<keyword evidence="1" id="KW-0677">Repeat</keyword>
<dbReference type="PANTHER" id="PTHR10039">
    <property type="entry name" value="AMELOGENIN"/>
    <property type="match status" value="1"/>
</dbReference>
<protein>
    <recommendedName>
        <fullName evidence="2">NACHT domain-containing protein</fullName>
    </recommendedName>
</protein>
<name>A0A9W8QMX9_AKAMU</name>
<dbReference type="Proteomes" id="UP001144673">
    <property type="component" value="Unassembled WGS sequence"/>
</dbReference>
<dbReference type="GeneID" id="80894802"/>
<keyword evidence="4" id="KW-1185">Reference proteome</keyword>
<dbReference type="RefSeq" id="XP_056057997.1">
    <property type="nucleotide sequence ID" value="XM_056199559.1"/>
</dbReference>
<dbReference type="AlphaFoldDB" id="A0A9W8QMX9"/>
<organism evidence="3 4">
    <name type="scientific">Akanthomyces muscarius</name>
    <name type="common">Entomopathogenic fungus</name>
    <name type="synonym">Lecanicillium muscarium</name>
    <dbReference type="NCBI Taxonomy" id="2231603"/>
    <lineage>
        <taxon>Eukaryota</taxon>
        <taxon>Fungi</taxon>
        <taxon>Dikarya</taxon>
        <taxon>Ascomycota</taxon>
        <taxon>Pezizomycotina</taxon>
        <taxon>Sordariomycetes</taxon>
        <taxon>Hypocreomycetidae</taxon>
        <taxon>Hypocreales</taxon>
        <taxon>Cordycipitaceae</taxon>
        <taxon>Akanthomyces</taxon>
    </lineage>
</organism>
<dbReference type="Gene3D" id="3.40.50.300">
    <property type="entry name" value="P-loop containing nucleotide triphosphate hydrolases"/>
    <property type="match status" value="1"/>
</dbReference>
<comment type="caution">
    <text evidence="3">The sequence shown here is derived from an EMBL/GenBank/DDBJ whole genome shotgun (WGS) entry which is preliminary data.</text>
</comment>
<dbReference type="InterPro" id="IPR056884">
    <property type="entry name" value="NPHP3-like_N"/>
</dbReference>
<dbReference type="EMBL" id="JAJHUN010000002">
    <property type="protein sequence ID" value="KAJ4161613.1"/>
    <property type="molecule type" value="Genomic_DNA"/>
</dbReference>
<dbReference type="InterPro" id="IPR027417">
    <property type="entry name" value="P-loop_NTPase"/>
</dbReference>
<accession>A0A9W8QMX9</accession>
<proteinExistence type="predicted"/>
<evidence type="ECO:0000256" key="1">
    <source>
        <dbReference type="ARBA" id="ARBA00022737"/>
    </source>
</evidence>
<sequence>MATYLTPSCLHESVLITDQTVVLDRLHIAEGASFDSYAQEHNRYCLPNTRVELLEQIAGWATNLSAEPIFWLNGMAGTGKSTISRTVARSFADRGQLGASFFFKKGETDRGSLSKFFMTIAADLVVKRPSTAPHIKAALIADRSITSRNATEQFQKFLLEPLSKSDVAEEPVAIVIDALDECEQEDDIKRLLYLISRFETELPDRVRIFMTSRPEEPFRSQFDKIKRKSSRVILHEIPKPVVEHDINVFLRYELSGIRAEFNSLVPTDRHLALDWPGQSSFDRLAKMAIPLFIVAATICRFICDRRIATPGKQLEKVLSRSVDGLRQLETTYLSVLENLTVGVSVSQQEHIIQEFRHIVGCIILLAKLYSHKLRKVLASKSHFFSKMRFDSCRHICLQLAQPRFSCIPRCLFLHRNEAK</sequence>
<dbReference type="InterPro" id="IPR007111">
    <property type="entry name" value="NACHT_NTPase"/>
</dbReference>
<dbReference type="SUPFAM" id="SSF52540">
    <property type="entry name" value="P-loop containing nucleoside triphosphate hydrolases"/>
    <property type="match status" value="1"/>
</dbReference>
<evidence type="ECO:0000313" key="3">
    <source>
        <dbReference type="EMBL" id="KAJ4161613.1"/>
    </source>
</evidence>
<evidence type="ECO:0000259" key="2">
    <source>
        <dbReference type="PROSITE" id="PS50837"/>
    </source>
</evidence>
<dbReference type="Pfam" id="PF24883">
    <property type="entry name" value="NPHP3_N"/>
    <property type="match status" value="1"/>
</dbReference>